<sequence>MNKTLMWITFALLAALTSAVVVTLSKAGIRHVNSSLAFAIQAVLILVVSWGVVAWQGNLTELASIEKKVWVYLVLAGIITCVSSLLSFYALSLADASRVSPLERLSLVFAIIFAVIFLREKVDWMVIAGATLMAIGAVLIAIGGQSSE</sequence>
<keyword evidence="1" id="KW-0472">Membrane</keyword>
<keyword evidence="4" id="KW-1185">Reference proteome</keyword>
<evidence type="ECO:0000313" key="4">
    <source>
        <dbReference type="Proteomes" id="UP001597641"/>
    </source>
</evidence>
<reference evidence="4" key="1">
    <citation type="journal article" date="2019" name="Int. J. Syst. Evol. Microbiol.">
        <title>The Global Catalogue of Microorganisms (GCM) 10K type strain sequencing project: providing services to taxonomists for standard genome sequencing and annotation.</title>
        <authorList>
            <consortium name="The Broad Institute Genomics Platform"/>
            <consortium name="The Broad Institute Genome Sequencing Center for Infectious Disease"/>
            <person name="Wu L."/>
            <person name="Ma J."/>
        </authorList>
    </citation>
    <scope>NUCLEOTIDE SEQUENCE [LARGE SCALE GENOMIC DNA]</scope>
    <source>
        <strain evidence="4">KCTC 23984</strain>
    </source>
</reference>
<evidence type="ECO:0000313" key="3">
    <source>
        <dbReference type="EMBL" id="MFD3001868.1"/>
    </source>
</evidence>
<feature type="transmembrane region" description="Helical" evidence="1">
    <location>
        <begin position="36"/>
        <end position="57"/>
    </location>
</feature>
<feature type="domain" description="EamA" evidence="2">
    <location>
        <begin position="6"/>
        <end position="141"/>
    </location>
</feature>
<dbReference type="InterPro" id="IPR037185">
    <property type="entry name" value="EmrE-like"/>
</dbReference>
<evidence type="ECO:0000259" key="2">
    <source>
        <dbReference type="Pfam" id="PF00892"/>
    </source>
</evidence>
<dbReference type="InterPro" id="IPR000620">
    <property type="entry name" value="EamA_dom"/>
</dbReference>
<dbReference type="Pfam" id="PF00892">
    <property type="entry name" value="EamA"/>
    <property type="match status" value="1"/>
</dbReference>
<feature type="transmembrane region" description="Helical" evidence="1">
    <location>
        <begin position="6"/>
        <end position="24"/>
    </location>
</feature>
<feature type="transmembrane region" description="Helical" evidence="1">
    <location>
        <begin position="69"/>
        <end position="90"/>
    </location>
</feature>
<dbReference type="RefSeq" id="WP_377486548.1">
    <property type="nucleotide sequence ID" value="NZ_JBHUOX010000012.1"/>
</dbReference>
<protein>
    <submittedName>
        <fullName evidence="3">EamA family transporter</fullName>
    </submittedName>
</protein>
<organism evidence="3 4">
    <name type="scientific">Pontibacter toksunensis</name>
    <dbReference type="NCBI Taxonomy" id="1332631"/>
    <lineage>
        <taxon>Bacteria</taxon>
        <taxon>Pseudomonadati</taxon>
        <taxon>Bacteroidota</taxon>
        <taxon>Cytophagia</taxon>
        <taxon>Cytophagales</taxon>
        <taxon>Hymenobacteraceae</taxon>
        <taxon>Pontibacter</taxon>
    </lineage>
</organism>
<gene>
    <name evidence="3" type="ORF">ACFS7Z_15955</name>
</gene>
<dbReference type="SUPFAM" id="SSF103481">
    <property type="entry name" value="Multidrug resistance efflux transporter EmrE"/>
    <property type="match status" value="1"/>
</dbReference>
<evidence type="ECO:0000256" key="1">
    <source>
        <dbReference type="SAM" id="Phobius"/>
    </source>
</evidence>
<feature type="transmembrane region" description="Helical" evidence="1">
    <location>
        <begin position="124"/>
        <end position="144"/>
    </location>
</feature>
<dbReference type="EMBL" id="JBHUOX010000012">
    <property type="protein sequence ID" value="MFD3001868.1"/>
    <property type="molecule type" value="Genomic_DNA"/>
</dbReference>
<dbReference type="Proteomes" id="UP001597641">
    <property type="component" value="Unassembled WGS sequence"/>
</dbReference>
<dbReference type="Gene3D" id="1.10.3730.20">
    <property type="match status" value="1"/>
</dbReference>
<feature type="transmembrane region" description="Helical" evidence="1">
    <location>
        <begin position="102"/>
        <end position="118"/>
    </location>
</feature>
<name>A0ABW6BVQ1_9BACT</name>
<keyword evidence="1" id="KW-1133">Transmembrane helix</keyword>
<keyword evidence="1" id="KW-0812">Transmembrane</keyword>
<proteinExistence type="predicted"/>
<comment type="caution">
    <text evidence="3">The sequence shown here is derived from an EMBL/GenBank/DDBJ whole genome shotgun (WGS) entry which is preliminary data.</text>
</comment>
<accession>A0ABW6BVQ1</accession>